<feature type="compositionally biased region" description="Polar residues" evidence="2">
    <location>
        <begin position="548"/>
        <end position="568"/>
    </location>
</feature>
<gene>
    <name evidence="3" type="ORF">BJ508DRAFT_306038</name>
</gene>
<keyword evidence="4" id="KW-1185">Reference proteome</keyword>
<sequence length="818" mass="88615">MAPLPQTERTFDRVRVQRTPRTRYWKPRQSLPTDLPVPSQRSVPSNPLNEAFFRTAVATEPSRRSAGRVTKSHIELEASSDFQEFVACSQTHIHEGVIRVTVLHPHLRPVADIDPTIPIRIPNLGEQVSIREHLSLTLDYSLFVHSKPPAHSNSPASPAPALNADGSTYRQAETTSALLGQICDAPSKMENIRHLLRTGHRDKPIAIANCRVGRALPHLCSIMSERRSSTTEPVSLNKQQALRFKSLLTEWFSKGHKSLPSPDNEIDTEVIEQWRTALCLSSERCQALLKQIAATPPPNVPQQKSVPSSTDPVERAVSGQSIDEHEHKPSATTPVARTKTASRTPSAPAQKQRQPQTSTTAPVARTKTASPPAPAQKQTQPQTTTTAPVARTKTASPPAPAQKQTQPQTTTTAPVARTKTASPPAPAQKQTQPQTTTTAPVARTKTASPPAPAQKQTQPQTTTTAPVARTKTASPPAPAPAQQQTQPQTSTTAPVARTKTASPPAPAPAPAQQQTSTAAPKQSSPLPGLPFTAANQTSHHLPLPAPVPNQSNPLHNSSLPSVAQSNVGQKAPSPPSTTALPQNATTTASPLPAATVGSCSTEPDDHRTPTPGENAVKTEADPSEERGRQFTQKRDSASFTHEELDPLHPLHPHHPPLKRRRESSPSSTATGDSGFAPSSYNGSQYSGPGYYHPMPSFRRGGSSMSDMEGGFNPQAINYEHLYRVELALRMRSEQALKERDENLNNAFKQIGSLEAEIRLKNSQIETYQQSLTKLQEDYNHVTEVGADTDQELDLLKKQVNSSLNHQPYAEDPLGCYEM</sequence>
<dbReference type="AlphaFoldDB" id="A0A3N4IBW7"/>
<feature type="region of interest" description="Disordered" evidence="2">
    <location>
        <begin position="295"/>
        <end position="681"/>
    </location>
</feature>
<feature type="compositionally biased region" description="Basic residues" evidence="2">
    <location>
        <begin position="650"/>
        <end position="661"/>
    </location>
</feature>
<feature type="compositionally biased region" description="Low complexity" evidence="2">
    <location>
        <begin position="510"/>
        <end position="524"/>
    </location>
</feature>
<evidence type="ECO:0000256" key="1">
    <source>
        <dbReference type="SAM" id="Coils"/>
    </source>
</evidence>
<feature type="compositionally biased region" description="Polar residues" evidence="2">
    <location>
        <begin position="330"/>
        <end position="361"/>
    </location>
</feature>
<feature type="compositionally biased region" description="Polar residues" evidence="2">
    <location>
        <begin position="664"/>
        <end position="681"/>
    </location>
</feature>
<name>A0A3N4IBW7_ASCIM</name>
<dbReference type="Proteomes" id="UP000275078">
    <property type="component" value="Unassembled WGS sequence"/>
</dbReference>
<protein>
    <submittedName>
        <fullName evidence="3">Uncharacterized protein</fullName>
    </submittedName>
</protein>
<accession>A0A3N4IBW7</accession>
<evidence type="ECO:0000313" key="3">
    <source>
        <dbReference type="EMBL" id="RPA82138.1"/>
    </source>
</evidence>
<feature type="compositionally biased region" description="Low complexity" evidence="2">
    <location>
        <begin position="366"/>
        <end position="502"/>
    </location>
</feature>
<dbReference type="PRINTS" id="PR01217">
    <property type="entry name" value="PRICHEXTENSN"/>
</dbReference>
<evidence type="ECO:0000256" key="2">
    <source>
        <dbReference type="SAM" id="MobiDB-lite"/>
    </source>
</evidence>
<organism evidence="3 4">
    <name type="scientific">Ascobolus immersus RN42</name>
    <dbReference type="NCBI Taxonomy" id="1160509"/>
    <lineage>
        <taxon>Eukaryota</taxon>
        <taxon>Fungi</taxon>
        <taxon>Dikarya</taxon>
        <taxon>Ascomycota</taxon>
        <taxon>Pezizomycotina</taxon>
        <taxon>Pezizomycetes</taxon>
        <taxon>Pezizales</taxon>
        <taxon>Ascobolaceae</taxon>
        <taxon>Ascobolus</taxon>
    </lineage>
</organism>
<dbReference type="EMBL" id="ML119674">
    <property type="protein sequence ID" value="RPA82138.1"/>
    <property type="molecule type" value="Genomic_DNA"/>
</dbReference>
<feature type="coiled-coil region" evidence="1">
    <location>
        <begin position="736"/>
        <end position="777"/>
    </location>
</feature>
<reference evidence="3 4" key="1">
    <citation type="journal article" date="2018" name="Nat. Ecol. Evol.">
        <title>Pezizomycetes genomes reveal the molecular basis of ectomycorrhizal truffle lifestyle.</title>
        <authorList>
            <person name="Murat C."/>
            <person name="Payen T."/>
            <person name="Noel B."/>
            <person name="Kuo A."/>
            <person name="Morin E."/>
            <person name="Chen J."/>
            <person name="Kohler A."/>
            <person name="Krizsan K."/>
            <person name="Balestrini R."/>
            <person name="Da Silva C."/>
            <person name="Montanini B."/>
            <person name="Hainaut M."/>
            <person name="Levati E."/>
            <person name="Barry K.W."/>
            <person name="Belfiori B."/>
            <person name="Cichocki N."/>
            <person name="Clum A."/>
            <person name="Dockter R.B."/>
            <person name="Fauchery L."/>
            <person name="Guy J."/>
            <person name="Iotti M."/>
            <person name="Le Tacon F."/>
            <person name="Lindquist E.A."/>
            <person name="Lipzen A."/>
            <person name="Malagnac F."/>
            <person name="Mello A."/>
            <person name="Molinier V."/>
            <person name="Miyauchi S."/>
            <person name="Poulain J."/>
            <person name="Riccioni C."/>
            <person name="Rubini A."/>
            <person name="Sitrit Y."/>
            <person name="Splivallo R."/>
            <person name="Traeger S."/>
            <person name="Wang M."/>
            <person name="Zifcakova L."/>
            <person name="Wipf D."/>
            <person name="Zambonelli A."/>
            <person name="Paolocci F."/>
            <person name="Nowrousian M."/>
            <person name="Ottonello S."/>
            <person name="Baldrian P."/>
            <person name="Spatafora J.W."/>
            <person name="Henrissat B."/>
            <person name="Nagy L.G."/>
            <person name="Aury J.M."/>
            <person name="Wincker P."/>
            <person name="Grigoriev I.V."/>
            <person name="Bonfante P."/>
            <person name="Martin F.M."/>
        </authorList>
    </citation>
    <scope>NUCLEOTIDE SEQUENCE [LARGE SCALE GENOMIC DNA]</scope>
    <source>
        <strain evidence="3 4">RN42</strain>
    </source>
</reference>
<feature type="compositionally biased region" description="Basic and acidic residues" evidence="2">
    <location>
        <begin position="616"/>
        <end position="648"/>
    </location>
</feature>
<keyword evidence="1" id="KW-0175">Coiled coil</keyword>
<feature type="compositionally biased region" description="Low complexity" evidence="2">
    <location>
        <begin position="584"/>
        <end position="595"/>
    </location>
</feature>
<feature type="compositionally biased region" description="Polar residues" evidence="2">
    <location>
        <begin position="301"/>
        <end position="311"/>
    </location>
</feature>
<proteinExistence type="predicted"/>
<dbReference type="STRING" id="1160509.A0A3N4IBW7"/>
<evidence type="ECO:0000313" key="4">
    <source>
        <dbReference type="Proteomes" id="UP000275078"/>
    </source>
</evidence>